<dbReference type="InterPro" id="IPR013108">
    <property type="entry name" value="Amidohydro_3"/>
</dbReference>
<dbReference type="Gene3D" id="3.20.20.140">
    <property type="entry name" value="Metal-dependent hydrolases"/>
    <property type="match status" value="1"/>
</dbReference>
<dbReference type="InterPro" id="IPR050138">
    <property type="entry name" value="DHOase/Allantoinase_Hydrolase"/>
</dbReference>
<feature type="domain" description="Dihydroorotase catalytic" evidence="4">
    <location>
        <begin position="49"/>
        <end position="234"/>
    </location>
</feature>
<evidence type="ECO:0000313" key="6">
    <source>
        <dbReference type="Proteomes" id="UP001589920"/>
    </source>
</evidence>
<organism evidence="5 6">
    <name type="scientific">Paracoccus panacisoli</name>
    <dbReference type="NCBI Taxonomy" id="1510163"/>
    <lineage>
        <taxon>Bacteria</taxon>
        <taxon>Pseudomonadati</taxon>
        <taxon>Pseudomonadota</taxon>
        <taxon>Alphaproteobacteria</taxon>
        <taxon>Rhodobacterales</taxon>
        <taxon>Paracoccaceae</taxon>
        <taxon>Paracoccus</taxon>
    </lineage>
</organism>
<keyword evidence="5" id="KW-0378">Hydrolase</keyword>
<evidence type="ECO:0000259" key="3">
    <source>
        <dbReference type="Pfam" id="PF07969"/>
    </source>
</evidence>
<dbReference type="InterPro" id="IPR024403">
    <property type="entry name" value="DHOase_cat"/>
</dbReference>
<dbReference type="PANTHER" id="PTHR43668:SF2">
    <property type="entry name" value="ALLANTOINASE"/>
    <property type="match status" value="1"/>
</dbReference>
<dbReference type="InterPro" id="IPR004722">
    <property type="entry name" value="DHOase"/>
</dbReference>
<reference evidence="5 6" key="1">
    <citation type="submission" date="2024-09" db="EMBL/GenBank/DDBJ databases">
        <authorList>
            <person name="Sun Q."/>
            <person name="Mori K."/>
        </authorList>
    </citation>
    <scope>NUCLEOTIDE SEQUENCE [LARGE SCALE GENOMIC DNA]</scope>
    <source>
        <strain evidence="5 6">KCTC 42086</strain>
    </source>
</reference>
<dbReference type="GO" id="GO:0004151">
    <property type="term" value="F:dihydroorotase activity"/>
    <property type="evidence" value="ECO:0007669"/>
    <property type="project" value="UniProtKB-EC"/>
</dbReference>
<dbReference type="SUPFAM" id="SSF51338">
    <property type="entry name" value="Composite domain of metallo-dependent hydrolases"/>
    <property type="match status" value="1"/>
</dbReference>
<accession>A0ABV6T2M2</accession>
<dbReference type="Pfam" id="PF12890">
    <property type="entry name" value="DHOase"/>
    <property type="match status" value="1"/>
</dbReference>
<gene>
    <name evidence="5" type="primary">pyrC</name>
    <name evidence="5" type="ORF">ACFHYO_05080</name>
</gene>
<comment type="caution">
    <text evidence="5">The sequence shown here is derived from an EMBL/GenBank/DDBJ whole genome shotgun (WGS) entry which is preliminary data.</text>
</comment>
<dbReference type="InterPro" id="IPR032466">
    <property type="entry name" value="Metal_Hydrolase"/>
</dbReference>
<dbReference type="InterPro" id="IPR011059">
    <property type="entry name" value="Metal-dep_hydrolase_composite"/>
</dbReference>
<keyword evidence="1" id="KW-0862">Zinc</keyword>
<evidence type="ECO:0000313" key="5">
    <source>
        <dbReference type="EMBL" id="MFC0811489.1"/>
    </source>
</evidence>
<dbReference type="NCBIfam" id="TIGR00857">
    <property type="entry name" value="pyrC_multi"/>
    <property type="match status" value="1"/>
</dbReference>
<evidence type="ECO:0000256" key="2">
    <source>
        <dbReference type="ARBA" id="ARBA00022975"/>
    </source>
</evidence>
<name>A0ABV6T2M2_9RHOB</name>
<dbReference type="PANTHER" id="PTHR43668">
    <property type="entry name" value="ALLANTOINASE"/>
    <property type="match status" value="1"/>
</dbReference>
<evidence type="ECO:0000259" key="4">
    <source>
        <dbReference type="Pfam" id="PF12890"/>
    </source>
</evidence>
<protein>
    <submittedName>
        <fullName evidence="5">Dihydroorotase</fullName>
        <ecNumber evidence="5">3.5.2.3</ecNumber>
    </submittedName>
</protein>
<dbReference type="EC" id="3.5.2.3" evidence="5"/>
<keyword evidence="2" id="KW-0665">Pyrimidine biosynthesis</keyword>
<dbReference type="Pfam" id="PF07969">
    <property type="entry name" value="Amidohydro_3"/>
    <property type="match status" value="1"/>
</dbReference>
<feature type="domain" description="Amidohydrolase 3" evidence="3">
    <location>
        <begin position="341"/>
        <end position="420"/>
    </location>
</feature>
<sequence length="430" mass="45645">MTILHFQNARLIDPQALSAEPGSLTVEDGRIVALDGDAPEGATVIDGGGKCLAPGIVDWGVKIGEPGERHRESMRSAALAAAAGGVTTIIARPDTLPPIDAPEALEFVTRRAADQPVRIRHQAALTRAREGREMVEMGFLLDAGALAFTDGVRVVENTKLLSRCMSYAKGLGALIVGHPQDAGLSRGAAATSGKFASLYGIPAVSPLAERMGLERDLALVEATGVRWHADQITTAAALPVLDRARAAGLDVTAGTSIHHLTLNEFDVGDYRTFFRLTPPLRSEDDRMALVEAVAEGRIEVIGSFHTPQDEEAKRLPFEVAAPGAVGLETLLPAAMRLYHQGGVTLPQLWRALSLNAADRLGLPGGRLSVGAPADLVLFDPDAPFVLDRFALRSKSKNTPFDGARMEGRVIGTWVGGRRVFDANEAGGRDE</sequence>
<dbReference type="CDD" id="cd01317">
    <property type="entry name" value="DHOase_IIa"/>
    <property type="match status" value="1"/>
</dbReference>
<dbReference type="RefSeq" id="WP_394318835.1">
    <property type="nucleotide sequence ID" value="NZ_JBHMQU010000018.1"/>
</dbReference>
<proteinExistence type="predicted"/>
<evidence type="ECO:0000256" key="1">
    <source>
        <dbReference type="ARBA" id="ARBA00022833"/>
    </source>
</evidence>
<dbReference type="SUPFAM" id="SSF51556">
    <property type="entry name" value="Metallo-dependent hydrolases"/>
    <property type="match status" value="1"/>
</dbReference>
<keyword evidence="6" id="KW-1185">Reference proteome</keyword>
<dbReference type="Proteomes" id="UP001589920">
    <property type="component" value="Unassembled WGS sequence"/>
</dbReference>
<dbReference type="Gene3D" id="2.30.40.10">
    <property type="entry name" value="Urease, subunit C, domain 1"/>
    <property type="match status" value="1"/>
</dbReference>
<dbReference type="EMBL" id="JBHMQU010000018">
    <property type="protein sequence ID" value="MFC0811489.1"/>
    <property type="molecule type" value="Genomic_DNA"/>
</dbReference>